<keyword evidence="6" id="KW-0964">Secreted</keyword>
<dbReference type="SUPFAM" id="SSF49899">
    <property type="entry name" value="Concanavalin A-like lectins/glucanases"/>
    <property type="match status" value="2"/>
</dbReference>
<dbReference type="Gramene" id="LPERR04G24190.2">
    <property type="protein sequence ID" value="LPERR04G24190.2"/>
    <property type="gene ID" value="LPERR04G24190"/>
</dbReference>
<evidence type="ECO:0000256" key="8">
    <source>
        <dbReference type="ARBA" id="ARBA00023180"/>
    </source>
</evidence>
<dbReference type="InterPro" id="IPR013320">
    <property type="entry name" value="ConA-like_dom_sf"/>
</dbReference>
<reference evidence="12 13" key="1">
    <citation type="submission" date="2012-08" db="EMBL/GenBank/DDBJ databases">
        <title>Oryza genome evolution.</title>
        <authorList>
            <person name="Wing R.A."/>
        </authorList>
    </citation>
    <scope>NUCLEOTIDE SEQUENCE</scope>
</reference>
<evidence type="ECO:0000256" key="7">
    <source>
        <dbReference type="ARBA" id="ARBA00022801"/>
    </source>
</evidence>
<dbReference type="GO" id="GO:0004564">
    <property type="term" value="F:beta-fructofuranosidase activity"/>
    <property type="evidence" value="ECO:0007669"/>
    <property type="project" value="UniProtKB-EC"/>
</dbReference>
<dbReference type="FunFam" id="2.60.120.560:FF:000002">
    <property type="entry name" value="Beta-fructofuranosidase, insoluble isoenzyme CWINV1"/>
    <property type="match status" value="2"/>
</dbReference>
<evidence type="ECO:0000256" key="6">
    <source>
        <dbReference type="ARBA" id="ARBA00022525"/>
    </source>
</evidence>
<feature type="domain" description="Glycosyl hydrolase family 32 N-terminal" evidence="10">
    <location>
        <begin position="670"/>
        <end position="974"/>
    </location>
</feature>
<dbReference type="Proteomes" id="UP000032180">
    <property type="component" value="Chromosome 4"/>
</dbReference>
<dbReference type="CDD" id="cd18624">
    <property type="entry name" value="GH32_Fruct1-like"/>
    <property type="match status" value="2"/>
</dbReference>
<feature type="domain" description="Glycosyl hydrolase family 32 N-terminal" evidence="10">
    <location>
        <begin position="18"/>
        <end position="333"/>
    </location>
</feature>
<keyword evidence="5" id="KW-0134">Cell wall</keyword>
<dbReference type="HOGENOM" id="CLU_007159_0_0_1"/>
<dbReference type="InterPro" id="IPR023296">
    <property type="entry name" value="Glyco_hydro_beta-prop_sf"/>
</dbReference>
<evidence type="ECO:0000256" key="2">
    <source>
        <dbReference type="ARBA" id="ARBA00004191"/>
    </source>
</evidence>
<comment type="subcellular location">
    <subcellularLocation>
        <location evidence="2">Secreted</location>
        <location evidence="2">Cell wall</location>
    </subcellularLocation>
</comment>
<dbReference type="SMART" id="SM00640">
    <property type="entry name" value="Glyco_32"/>
    <property type="match status" value="2"/>
</dbReference>
<accession>A0A0D9WAT9</accession>
<dbReference type="AlphaFoldDB" id="A0A0D9WAT9"/>
<protein>
    <recommendedName>
        <fullName evidence="4">beta-fructofuranosidase</fullName>
        <ecNumber evidence="4">3.2.1.26</ecNumber>
    </recommendedName>
</protein>
<comment type="similarity">
    <text evidence="3">Belongs to the glycosyl hydrolase 32 family.</text>
</comment>
<evidence type="ECO:0000256" key="4">
    <source>
        <dbReference type="ARBA" id="ARBA00012758"/>
    </source>
</evidence>
<dbReference type="InterPro" id="IPR013189">
    <property type="entry name" value="Glyco_hydro_32_C"/>
</dbReference>
<reference evidence="13" key="2">
    <citation type="submission" date="2013-12" db="EMBL/GenBank/DDBJ databases">
        <authorList>
            <person name="Yu Y."/>
            <person name="Lee S."/>
            <person name="de Baynast K."/>
            <person name="Wissotski M."/>
            <person name="Liu L."/>
            <person name="Talag J."/>
            <person name="Goicoechea J."/>
            <person name="Angelova A."/>
            <person name="Jetty R."/>
            <person name="Kudrna D."/>
            <person name="Golser W."/>
            <person name="Rivera L."/>
            <person name="Zhang J."/>
            <person name="Wing R."/>
        </authorList>
    </citation>
    <scope>NUCLEOTIDE SEQUENCE</scope>
</reference>
<feature type="domain" description="Glycosyl hydrolase family 32 C-terminal" evidence="11">
    <location>
        <begin position="1002"/>
        <end position="1175"/>
    </location>
</feature>
<dbReference type="InterPro" id="IPR050551">
    <property type="entry name" value="Fructan_Metab_Enzymes"/>
</dbReference>
<evidence type="ECO:0000313" key="12">
    <source>
        <dbReference type="EnsemblPlants" id="LPERR04G24190.2"/>
    </source>
</evidence>
<dbReference type="Pfam" id="PF08244">
    <property type="entry name" value="Glyco_hydro_32C"/>
    <property type="match status" value="2"/>
</dbReference>
<dbReference type="EC" id="3.2.1.26" evidence="4"/>
<evidence type="ECO:0000256" key="1">
    <source>
        <dbReference type="ARBA" id="ARBA00000094"/>
    </source>
</evidence>
<name>A0A0D9WAT9_9ORYZ</name>
<evidence type="ECO:0000259" key="11">
    <source>
        <dbReference type="Pfam" id="PF08244"/>
    </source>
</evidence>
<dbReference type="eggNOG" id="KOG0228">
    <property type="taxonomic scope" value="Eukaryota"/>
</dbReference>
<dbReference type="STRING" id="77586.A0A0D9WAT9"/>
<keyword evidence="7" id="KW-0378">Hydrolase</keyword>
<keyword evidence="8" id="KW-0325">Glycoprotein</keyword>
<evidence type="ECO:0000313" key="13">
    <source>
        <dbReference type="Proteomes" id="UP000032180"/>
    </source>
</evidence>
<dbReference type="PANTHER" id="PTHR31953">
    <property type="entry name" value="BETA-FRUCTOFURANOSIDASE, INSOLUBLE ISOENZYME CWINV1-RELATED"/>
    <property type="match status" value="1"/>
</dbReference>
<keyword evidence="13" id="KW-1185">Reference proteome</keyword>
<feature type="domain" description="Glycosyl hydrolase family 32 C-terminal" evidence="11">
    <location>
        <begin position="336"/>
        <end position="532"/>
    </location>
</feature>
<dbReference type="InterPro" id="IPR001362">
    <property type="entry name" value="Glyco_hydro_32"/>
</dbReference>
<evidence type="ECO:0000256" key="3">
    <source>
        <dbReference type="ARBA" id="ARBA00009902"/>
    </source>
</evidence>
<organism evidence="12 13">
    <name type="scientific">Leersia perrieri</name>
    <dbReference type="NCBI Taxonomy" id="77586"/>
    <lineage>
        <taxon>Eukaryota</taxon>
        <taxon>Viridiplantae</taxon>
        <taxon>Streptophyta</taxon>
        <taxon>Embryophyta</taxon>
        <taxon>Tracheophyta</taxon>
        <taxon>Spermatophyta</taxon>
        <taxon>Magnoliopsida</taxon>
        <taxon>Liliopsida</taxon>
        <taxon>Poales</taxon>
        <taxon>Poaceae</taxon>
        <taxon>BOP clade</taxon>
        <taxon>Oryzoideae</taxon>
        <taxon>Oryzeae</taxon>
        <taxon>Oryzinae</taxon>
        <taxon>Leersia</taxon>
    </lineage>
</organism>
<dbReference type="Gene3D" id="2.115.10.20">
    <property type="entry name" value="Glycosyl hydrolase domain, family 43"/>
    <property type="match status" value="2"/>
</dbReference>
<evidence type="ECO:0000256" key="9">
    <source>
        <dbReference type="ARBA" id="ARBA00023295"/>
    </source>
</evidence>
<dbReference type="SUPFAM" id="SSF75005">
    <property type="entry name" value="Arabinanase/levansucrase/invertase"/>
    <property type="match status" value="2"/>
</dbReference>
<dbReference type="Gene3D" id="2.60.120.560">
    <property type="entry name" value="Exo-inulinase, domain 1"/>
    <property type="match status" value="2"/>
</dbReference>
<proteinExistence type="inferred from homology"/>
<evidence type="ECO:0000256" key="5">
    <source>
        <dbReference type="ARBA" id="ARBA00022512"/>
    </source>
</evidence>
<dbReference type="GO" id="GO:0005975">
    <property type="term" value="P:carbohydrate metabolic process"/>
    <property type="evidence" value="ECO:0007669"/>
    <property type="project" value="InterPro"/>
</dbReference>
<reference evidence="12" key="3">
    <citation type="submission" date="2015-04" db="UniProtKB">
        <authorList>
            <consortium name="EnsemblPlants"/>
        </authorList>
    </citation>
    <scope>IDENTIFICATION</scope>
</reference>
<sequence>MCPMNGKLPLRDGRTAYHFQPAKFWQNGPLYHNGLYHFFFQYNPHGPLWDKGKLSWGHSVSGDLVNWSFLGTAIDPTEPFDINGCWSGSATVLPGGRPAFLYTGLDAGGAQVQNVAFAKDPLLRDWEKPRCNPVIPIPYDVTRNNFRDPSTAWVGRDGLWRMIVAGEVAGAGSVLVYRSEDFLRWERNAAPMHSSAVVPVLECPDFFPVAAASEHGLDTSASGAGVKHVLKVSEFDTHQDFYMVGRYDDGEDTFSPEEPDRGDNCRRWRCLDYGQAYATKSFFDARRNRRVQWLWVNEYDTTADDVAKGWAGVQAFPRKVWLDSDGKQLLQWPVDEIETLRTRRVGLQGTEVKAGGLHEIVGIASNQADVEVVFEILNLEEEAESFDPEWLDPHKLCKEKGTAFVRGGVGPFGLIVMSSGDLKEQTAVFFRVFKHQGKYKVFMCTDLTRSSTKEDVYKDAYGGFVDVDIEKDKSISLRTLIDHSMVESFGGGGRACITTRVYPEHAATSNSHLYVFNNGSGRVNVSKLEAWEMAAATVNVADADLAALNAICGAAYRLKSFSKLQTKSNRITLLLDCSAMALAGLTLAVLTITVHLCFVFTSSSPPVCPANAHHFDRTAYHFQPAKNWQNGAAMDSSFRYLDDSNHTATHETYQIQTGLMTIRLLVILSGPVYYNGMYHLFYQYNPHGALWDTGNLSWGHSVSGDLVNWAALDNALDPTAPFDANGCASGSVTILADGLPVIMYSGIDAQRRQVQNIAFPKNPHDPLLREWTKTKYNPVVSVPADVSPDSFRDPTTAWRGRDGAWRFAVSAVSNGVGATLVYRSRDFLRWERNAAPLHASRGDKVMAECPDLFPVTERGQLHGVRHVLKLSMPDTLEDYYMVGVYDDTDDTFTVPPEDLAAGGFDYRRWRRIDHGHLYASKTFFDAIKNRRVLWAWVNESDSEADDVAKGWSGLQSFPRVVWLDESGKQLVQWPVEEIETLRRKRGVLLGGGNEVEAGGLREIGGIAAATQADVEVVFEIASLAGAERLETERLHDPDALCREKGAAVRGGIGPFGLLVMASGDLREHTAVFFRVFRVPHGYTVLMCTDLTRSSTRSGVYKPTHGGFVDIDIEKDKAVSLRTLIDHSIVESYGGGGRICMTARVYPEHVETSRSYLYVFNNASNVVKVSKLDAWELAMASVNVGDDGLISGGSVCDVVEL</sequence>
<dbReference type="EnsemblPlants" id="LPERR04G24190.2">
    <property type="protein sequence ID" value="LPERR04G24190.2"/>
    <property type="gene ID" value="LPERR04G24190"/>
</dbReference>
<dbReference type="InterPro" id="IPR013148">
    <property type="entry name" value="Glyco_hydro_32_N"/>
</dbReference>
<dbReference type="Pfam" id="PF00251">
    <property type="entry name" value="Glyco_hydro_32N"/>
    <property type="match status" value="2"/>
</dbReference>
<keyword evidence="9" id="KW-0326">Glycosidase</keyword>
<evidence type="ECO:0000259" key="10">
    <source>
        <dbReference type="Pfam" id="PF00251"/>
    </source>
</evidence>
<comment type="catalytic activity">
    <reaction evidence="1">
        <text>Hydrolysis of terminal non-reducing beta-D-fructofuranoside residues in beta-D-fructofuranosides.</text>
        <dbReference type="EC" id="3.2.1.26"/>
    </reaction>
</comment>